<dbReference type="WBParaSite" id="PDA_v2.g200.t1">
    <property type="protein sequence ID" value="PDA_v2.g200.t1"/>
    <property type="gene ID" value="PDA_v2.g200"/>
</dbReference>
<dbReference type="AlphaFoldDB" id="A0A914PNB5"/>
<feature type="transmembrane region" description="Helical" evidence="2">
    <location>
        <begin position="174"/>
        <end position="200"/>
    </location>
</feature>
<accession>A0A914PNB5</accession>
<sequence>MAKPGPLEVVLNNANELAFEVCSMKCTADFLVCYEPESSGQNVLKDSCDTKCGFYINTRGDKISFMESVSPNFPGVVKSDQCFEVKMKNGETSVLALEEVATAKTCAPKIENGIVKLNIINATSDCLVSIKNAIIKHETTTAPPTTTTFGQIDQTSSGKNAASTDEPSTFFGDYWWIFLILCIILIAIGVGIGVGIYCYLRRKKNAQKPIPARRRKLQGSKSPVVVQPSTETQNGKNESAVRPNSIYNQSSILSHKSLLNSKKDEPKKETPEETDLTSMKPTA</sequence>
<organism evidence="3 4">
    <name type="scientific">Panagrolaimus davidi</name>
    <dbReference type="NCBI Taxonomy" id="227884"/>
    <lineage>
        <taxon>Eukaryota</taxon>
        <taxon>Metazoa</taxon>
        <taxon>Ecdysozoa</taxon>
        <taxon>Nematoda</taxon>
        <taxon>Chromadorea</taxon>
        <taxon>Rhabditida</taxon>
        <taxon>Tylenchina</taxon>
        <taxon>Panagrolaimomorpha</taxon>
        <taxon>Panagrolaimoidea</taxon>
        <taxon>Panagrolaimidae</taxon>
        <taxon>Panagrolaimus</taxon>
    </lineage>
</organism>
<feature type="region of interest" description="Disordered" evidence="1">
    <location>
        <begin position="209"/>
        <end position="283"/>
    </location>
</feature>
<evidence type="ECO:0000313" key="3">
    <source>
        <dbReference type="Proteomes" id="UP000887578"/>
    </source>
</evidence>
<protein>
    <submittedName>
        <fullName evidence="4">Uncharacterized protein</fullName>
    </submittedName>
</protein>
<feature type="compositionally biased region" description="Polar residues" evidence="1">
    <location>
        <begin position="245"/>
        <end position="260"/>
    </location>
</feature>
<reference evidence="4" key="1">
    <citation type="submission" date="2022-11" db="UniProtKB">
        <authorList>
            <consortium name="WormBaseParasite"/>
        </authorList>
    </citation>
    <scope>IDENTIFICATION</scope>
</reference>
<keyword evidence="2" id="KW-0472">Membrane</keyword>
<feature type="compositionally biased region" description="Polar residues" evidence="1">
    <location>
        <begin position="227"/>
        <end position="237"/>
    </location>
</feature>
<dbReference type="Proteomes" id="UP000887578">
    <property type="component" value="Unplaced"/>
</dbReference>
<feature type="compositionally biased region" description="Polar residues" evidence="1">
    <location>
        <begin position="149"/>
        <end position="165"/>
    </location>
</feature>
<proteinExistence type="predicted"/>
<feature type="compositionally biased region" description="Basic residues" evidence="1">
    <location>
        <begin position="209"/>
        <end position="218"/>
    </location>
</feature>
<keyword evidence="3" id="KW-1185">Reference proteome</keyword>
<name>A0A914PNB5_9BILA</name>
<feature type="region of interest" description="Disordered" evidence="1">
    <location>
        <begin position="144"/>
        <end position="165"/>
    </location>
</feature>
<keyword evidence="2" id="KW-1133">Transmembrane helix</keyword>
<evidence type="ECO:0000256" key="1">
    <source>
        <dbReference type="SAM" id="MobiDB-lite"/>
    </source>
</evidence>
<feature type="compositionally biased region" description="Basic and acidic residues" evidence="1">
    <location>
        <begin position="261"/>
        <end position="271"/>
    </location>
</feature>
<evidence type="ECO:0000256" key="2">
    <source>
        <dbReference type="SAM" id="Phobius"/>
    </source>
</evidence>
<evidence type="ECO:0000313" key="4">
    <source>
        <dbReference type="WBParaSite" id="PDA_v2.g200.t1"/>
    </source>
</evidence>
<keyword evidence="2" id="KW-0812">Transmembrane</keyword>